<feature type="non-terminal residue" evidence="14">
    <location>
        <position position="1"/>
    </location>
</feature>
<dbReference type="EC" id="2.3.2.27" evidence="11"/>
<keyword evidence="7 11" id="KW-0833">Ubl conjugation pathway</keyword>
<evidence type="ECO:0000256" key="5">
    <source>
        <dbReference type="ARBA" id="ARBA00022723"/>
    </source>
</evidence>
<dbReference type="GO" id="GO:0061630">
    <property type="term" value="F:ubiquitin protein ligase activity"/>
    <property type="evidence" value="ECO:0007669"/>
    <property type="project" value="UniProtKB-UniRule"/>
</dbReference>
<comment type="catalytic activity">
    <reaction evidence="1 11">
        <text>S-ubiquitinyl-[E2 ubiquitin-conjugating enzyme]-L-cysteine + [acceptor protein]-L-lysine = [E2 ubiquitin-conjugating enzyme]-L-cysteine + N(6)-ubiquitinyl-[acceptor protein]-L-lysine.</text>
        <dbReference type="EC" id="2.3.2.27"/>
    </reaction>
</comment>
<feature type="domain" description="RING-type" evidence="13">
    <location>
        <begin position="83"/>
        <end position="124"/>
    </location>
</feature>
<keyword evidence="4 11" id="KW-0808">Transferase</keyword>
<dbReference type="InterPro" id="IPR013083">
    <property type="entry name" value="Znf_RING/FYVE/PHD"/>
</dbReference>
<gene>
    <name evidence="14" type="primary">RMA3_0</name>
    <name evidence="14" type="ORF">g.29360</name>
</gene>
<comment type="function">
    <text evidence="11">E3 ubiquitin-protein ligase.</text>
</comment>
<evidence type="ECO:0000256" key="3">
    <source>
        <dbReference type="ARBA" id="ARBA00004906"/>
    </source>
</evidence>
<dbReference type="EMBL" id="GDJX01011060">
    <property type="protein sequence ID" value="JAT56876.1"/>
    <property type="molecule type" value="Transcribed_RNA"/>
</dbReference>
<keyword evidence="8 11" id="KW-0862">Zinc</keyword>
<dbReference type="SUPFAM" id="SSF57850">
    <property type="entry name" value="RING/U-box"/>
    <property type="match status" value="1"/>
</dbReference>
<dbReference type="AlphaFoldDB" id="A0A1D1YQG2"/>
<evidence type="ECO:0000256" key="7">
    <source>
        <dbReference type="ARBA" id="ARBA00022786"/>
    </source>
</evidence>
<evidence type="ECO:0000256" key="1">
    <source>
        <dbReference type="ARBA" id="ARBA00000900"/>
    </source>
</evidence>
<evidence type="ECO:0000259" key="13">
    <source>
        <dbReference type="PROSITE" id="PS50089"/>
    </source>
</evidence>
<name>A0A1D1YQG2_9ARAE</name>
<feature type="region of interest" description="Disordered" evidence="12">
    <location>
        <begin position="141"/>
        <end position="168"/>
    </location>
</feature>
<keyword evidence="6 10" id="KW-0863">Zinc-finger</keyword>
<evidence type="ECO:0000256" key="6">
    <source>
        <dbReference type="ARBA" id="ARBA00022771"/>
    </source>
</evidence>
<dbReference type="GO" id="GO:0016567">
    <property type="term" value="P:protein ubiquitination"/>
    <property type="evidence" value="ECO:0007669"/>
    <property type="project" value="UniProtKB-UniPathway"/>
</dbReference>
<proteinExistence type="predicted"/>
<accession>A0A1D1YQG2</accession>
<sequence>CQEASRRRRRAAMDAQETVLRSGRRWRRLPGPRGGRKGGGGGADPSGGPPAAEEAAPEGGGGRGLADAGGSAQNPSAAAQFGCNVCLETAKDPVVTHCGHLFCWSCLYRWVSLHSPFRDCPVCKSAVEIGPDCATVTPIYGSRGGADRPDGVDQDLPPRPQGRQNRRPRAAAFEEARHRVHIQTLDRTRAAIDRVRTNLQAVEGLVREFSLRAARLRFGPMAVEVERVGVITVSEVAADLDGSGLERMAGRTGRREVGDSDLHSGGDSEDGVYRGTRRRRLATDRES</sequence>
<keyword evidence="9" id="KW-0472">Membrane</keyword>
<dbReference type="PROSITE" id="PS00518">
    <property type="entry name" value="ZF_RING_1"/>
    <property type="match status" value="1"/>
</dbReference>
<feature type="region of interest" description="Disordered" evidence="12">
    <location>
        <begin position="1"/>
        <end position="73"/>
    </location>
</feature>
<dbReference type="PANTHER" id="PTHR12313">
    <property type="entry name" value="E3 UBIQUITIN-PROTEIN LIGASE RNF5-RELATED"/>
    <property type="match status" value="1"/>
</dbReference>
<dbReference type="GO" id="GO:0005789">
    <property type="term" value="C:endoplasmic reticulum membrane"/>
    <property type="evidence" value="ECO:0007669"/>
    <property type="project" value="UniProtKB-SubCell"/>
</dbReference>
<feature type="compositionally biased region" description="Basic residues" evidence="12">
    <location>
        <begin position="1"/>
        <end position="10"/>
    </location>
</feature>
<evidence type="ECO:0000256" key="12">
    <source>
        <dbReference type="SAM" id="MobiDB-lite"/>
    </source>
</evidence>
<feature type="compositionally biased region" description="Basic and acidic residues" evidence="12">
    <location>
        <begin position="253"/>
        <end position="266"/>
    </location>
</feature>
<feature type="compositionally biased region" description="Basic residues" evidence="12">
    <location>
        <begin position="22"/>
        <end position="36"/>
    </location>
</feature>
<evidence type="ECO:0000256" key="10">
    <source>
        <dbReference type="PROSITE-ProRule" id="PRU00175"/>
    </source>
</evidence>
<dbReference type="InterPro" id="IPR027370">
    <property type="entry name" value="Znf-RING_euk"/>
</dbReference>
<evidence type="ECO:0000256" key="11">
    <source>
        <dbReference type="RuleBase" id="RU369090"/>
    </source>
</evidence>
<dbReference type="SMART" id="SM00184">
    <property type="entry name" value="RING"/>
    <property type="match status" value="1"/>
</dbReference>
<feature type="region of interest" description="Disordered" evidence="12">
    <location>
        <begin position="247"/>
        <end position="287"/>
    </location>
</feature>
<dbReference type="GO" id="GO:0006511">
    <property type="term" value="P:ubiquitin-dependent protein catabolic process"/>
    <property type="evidence" value="ECO:0007669"/>
    <property type="project" value="UniProtKB-UniRule"/>
</dbReference>
<evidence type="ECO:0000256" key="2">
    <source>
        <dbReference type="ARBA" id="ARBA00004308"/>
    </source>
</evidence>
<dbReference type="Pfam" id="PF13445">
    <property type="entry name" value="zf-RING_UBOX"/>
    <property type="match status" value="1"/>
</dbReference>
<protein>
    <recommendedName>
        <fullName evidence="11">E3 ubiquitin-protein ligase RMA</fullName>
        <ecNumber evidence="11">2.3.2.27</ecNumber>
    </recommendedName>
    <alternativeName>
        <fullName evidence="11">Protein RING membrane-anchor</fullName>
    </alternativeName>
    <alternativeName>
        <fullName evidence="11">RING-type E3 ubiquitin transferase RMA</fullName>
    </alternativeName>
</protein>
<comment type="pathway">
    <text evidence="3 11">Protein modification; protein ubiquitination.</text>
</comment>
<dbReference type="InterPro" id="IPR017907">
    <property type="entry name" value="Znf_RING_CS"/>
</dbReference>
<evidence type="ECO:0000313" key="14">
    <source>
        <dbReference type="EMBL" id="JAT56876.1"/>
    </source>
</evidence>
<dbReference type="PROSITE" id="PS50089">
    <property type="entry name" value="ZF_RING_2"/>
    <property type="match status" value="1"/>
</dbReference>
<evidence type="ECO:0000256" key="8">
    <source>
        <dbReference type="ARBA" id="ARBA00022833"/>
    </source>
</evidence>
<comment type="domain">
    <text evidence="11">The RING-type zinc finger domain is responsible for E3 ligase activity.</text>
</comment>
<dbReference type="GO" id="GO:0008270">
    <property type="term" value="F:zinc ion binding"/>
    <property type="evidence" value="ECO:0007669"/>
    <property type="project" value="UniProtKB-KW"/>
</dbReference>
<keyword evidence="11" id="KW-0256">Endoplasmic reticulum</keyword>
<comment type="subcellular location">
    <subcellularLocation>
        <location evidence="2">Endomembrane system</location>
    </subcellularLocation>
    <subcellularLocation>
        <location evidence="11">Endoplasmic reticulum membrane</location>
        <topology evidence="11">Single-pass type IV membrane protein</topology>
    </subcellularLocation>
</comment>
<reference evidence="14" key="1">
    <citation type="submission" date="2015-07" db="EMBL/GenBank/DDBJ databases">
        <title>Transcriptome Assembly of Anthurium amnicola.</title>
        <authorList>
            <person name="Suzuki J."/>
        </authorList>
    </citation>
    <scope>NUCLEOTIDE SEQUENCE</scope>
</reference>
<dbReference type="InterPro" id="IPR045103">
    <property type="entry name" value="RNF5/RNF185-like"/>
</dbReference>
<evidence type="ECO:0000256" key="4">
    <source>
        <dbReference type="ARBA" id="ARBA00022679"/>
    </source>
</evidence>
<dbReference type="UniPathway" id="UPA00143"/>
<evidence type="ECO:0000256" key="9">
    <source>
        <dbReference type="ARBA" id="ARBA00023136"/>
    </source>
</evidence>
<dbReference type="Gene3D" id="3.30.40.10">
    <property type="entry name" value="Zinc/RING finger domain, C3HC4 (zinc finger)"/>
    <property type="match status" value="1"/>
</dbReference>
<organism evidence="14">
    <name type="scientific">Anthurium amnicola</name>
    <dbReference type="NCBI Taxonomy" id="1678845"/>
    <lineage>
        <taxon>Eukaryota</taxon>
        <taxon>Viridiplantae</taxon>
        <taxon>Streptophyta</taxon>
        <taxon>Embryophyta</taxon>
        <taxon>Tracheophyta</taxon>
        <taxon>Spermatophyta</taxon>
        <taxon>Magnoliopsida</taxon>
        <taxon>Liliopsida</taxon>
        <taxon>Araceae</taxon>
        <taxon>Pothoideae</taxon>
        <taxon>Potheae</taxon>
        <taxon>Anthurium</taxon>
    </lineage>
</organism>
<dbReference type="CDD" id="cd16745">
    <property type="entry name" value="RING-HC_AtRMA-like"/>
    <property type="match status" value="1"/>
</dbReference>
<dbReference type="InterPro" id="IPR001841">
    <property type="entry name" value="Znf_RING"/>
</dbReference>
<keyword evidence="5 11" id="KW-0479">Metal-binding</keyword>